<accession>A0ABV1KK90</accession>
<sequence length="164" mass="19051">MSRPDDDGARPLAVFDIDGVLADVSHRLHHLDVHRWERFFADAADDPLLDEGAERLREAQKEYDVVYLTGRPERNRPLTERWLAEFDLPTGPLYMRPDDDRRPARYVKREVLRRLARSREIAMILDDDPAVVRVLTDDGWPVELATWLPHSSTLQDAQENQGRT</sequence>
<proteinExistence type="predicted"/>
<dbReference type="InterPro" id="IPR023214">
    <property type="entry name" value="HAD_sf"/>
</dbReference>
<evidence type="ECO:0000259" key="1">
    <source>
        <dbReference type="Pfam" id="PF25109"/>
    </source>
</evidence>
<evidence type="ECO:0000313" key="2">
    <source>
        <dbReference type="EMBL" id="MEQ3554879.1"/>
    </source>
</evidence>
<dbReference type="InterPro" id="IPR056782">
    <property type="entry name" value="HAD_PNKP"/>
</dbReference>
<name>A0ABV1KK90_9PSEU</name>
<dbReference type="Proteomes" id="UP001494902">
    <property type="component" value="Unassembled WGS sequence"/>
</dbReference>
<dbReference type="EMBL" id="JBEDNQ010000018">
    <property type="protein sequence ID" value="MEQ3554879.1"/>
    <property type="molecule type" value="Genomic_DNA"/>
</dbReference>
<reference evidence="2 3" key="1">
    <citation type="submission" date="2024-03" db="EMBL/GenBank/DDBJ databases">
        <title>Draft genome sequence of Pseudonocardia nematodicida JCM 31783.</title>
        <authorList>
            <person name="Butdee W."/>
            <person name="Duangmal K."/>
        </authorList>
    </citation>
    <scope>NUCLEOTIDE SEQUENCE [LARGE SCALE GENOMIC DNA]</scope>
    <source>
        <strain evidence="2 3">JCM 31783</strain>
    </source>
</reference>
<feature type="domain" description="Polynucleotide kinase PNKP phosphatase" evidence="1">
    <location>
        <begin position="14"/>
        <end position="135"/>
    </location>
</feature>
<organism evidence="2 3">
    <name type="scientific">Pseudonocardia nematodicida</name>
    <dbReference type="NCBI Taxonomy" id="1206997"/>
    <lineage>
        <taxon>Bacteria</taxon>
        <taxon>Bacillati</taxon>
        <taxon>Actinomycetota</taxon>
        <taxon>Actinomycetes</taxon>
        <taxon>Pseudonocardiales</taxon>
        <taxon>Pseudonocardiaceae</taxon>
        <taxon>Pseudonocardia</taxon>
    </lineage>
</organism>
<dbReference type="Gene3D" id="3.40.50.1000">
    <property type="entry name" value="HAD superfamily/HAD-like"/>
    <property type="match status" value="1"/>
</dbReference>
<protein>
    <recommendedName>
        <fullName evidence="1">Polynucleotide kinase PNKP phosphatase domain-containing protein</fullName>
    </recommendedName>
</protein>
<dbReference type="InterPro" id="IPR036412">
    <property type="entry name" value="HAD-like_sf"/>
</dbReference>
<gene>
    <name evidence="2" type="ORF">WIS52_30820</name>
</gene>
<keyword evidence="3" id="KW-1185">Reference proteome</keyword>
<dbReference type="SUPFAM" id="SSF56784">
    <property type="entry name" value="HAD-like"/>
    <property type="match status" value="1"/>
</dbReference>
<dbReference type="Pfam" id="PF25109">
    <property type="entry name" value="HAD_PNKP"/>
    <property type="match status" value="1"/>
</dbReference>
<comment type="caution">
    <text evidence="2">The sequence shown here is derived from an EMBL/GenBank/DDBJ whole genome shotgun (WGS) entry which is preliminary data.</text>
</comment>
<dbReference type="RefSeq" id="WP_349301947.1">
    <property type="nucleotide sequence ID" value="NZ_JBEDNQ010000018.1"/>
</dbReference>
<evidence type="ECO:0000313" key="3">
    <source>
        <dbReference type="Proteomes" id="UP001494902"/>
    </source>
</evidence>